<protein>
    <submittedName>
        <fullName evidence="1">2-oxoacid dehydrogenase subunit E1</fullName>
    </submittedName>
</protein>
<evidence type="ECO:0000313" key="2">
    <source>
        <dbReference type="Proteomes" id="UP000748067"/>
    </source>
</evidence>
<comment type="caution">
    <text evidence="1">The sequence shown here is derived from an EMBL/GenBank/DDBJ whole genome shotgun (WGS) entry which is preliminary data.</text>
</comment>
<dbReference type="RefSeq" id="WP_407019814.1">
    <property type="nucleotide sequence ID" value="NZ_JBJGXR010000004.1"/>
</dbReference>
<gene>
    <name evidence="1" type="ORF">PSAN_40910</name>
</gene>
<accession>A0ABQ6ZRZ6</accession>
<name>A0ABQ6ZRZ6_9PSED</name>
<dbReference type="Proteomes" id="UP000748067">
    <property type="component" value="Unassembled WGS sequence"/>
</dbReference>
<dbReference type="EMBL" id="JXDI01000002">
    <property type="protein sequence ID" value="KAF2407163.1"/>
    <property type="molecule type" value="Genomic_DNA"/>
</dbReference>
<evidence type="ECO:0000313" key="1">
    <source>
        <dbReference type="EMBL" id="KAF2407163.1"/>
    </source>
</evidence>
<organism evidence="1 2">
    <name type="scientific">Pseudomonas antarctica</name>
    <dbReference type="NCBI Taxonomy" id="219572"/>
    <lineage>
        <taxon>Bacteria</taxon>
        <taxon>Pseudomonadati</taxon>
        <taxon>Pseudomonadota</taxon>
        <taxon>Gammaproteobacteria</taxon>
        <taxon>Pseudomonadales</taxon>
        <taxon>Pseudomonadaceae</taxon>
        <taxon>Pseudomonas</taxon>
    </lineage>
</organism>
<proteinExistence type="predicted"/>
<sequence>MNGFASAVNHTALGQVEQHEWPDALGSLVANAGPERARQILDHGMRPRLEHDVDEFYYVTLMNEN</sequence>
<keyword evidence="2" id="KW-1185">Reference proteome</keyword>
<reference evidence="1 2" key="1">
    <citation type="submission" date="2015-01" db="EMBL/GenBank/DDBJ databases">
        <title>Genome Sequence of Pseudomonas antarctica CMS 35.</title>
        <authorList>
            <person name="Voget S."/>
            <person name="Chow J."/>
            <person name="Daniel R."/>
            <person name="Streit W."/>
        </authorList>
    </citation>
    <scope>NUCLEOTIDE SEQUENCE [LARGE SCALE GENOMIC DNA]</scope>
    <source>
        <strain evidence="1 2">CMS 35</strain>
    </source>
</reference>